<accession>A0ABR7PBM4</accession>
<evidence type="ECO:0000313" key="8">
    <source>
        <dbReference type="Proteomes" id="UP000661649"/>
    </source>
</evidence>
<feature type="domain" description="GGDEF" evidence="5">
    <location>
        <begin position="156"/>
        <end position="285"/>
    </location>
</feature>
<dbReference type="Proteomes" id="UP000661649">
    <property type="component" value="Unassembled WGS sequence"/>
</dbReference>
<dbReference type="NCBIfam" id="TIGR00254">
    <property type="entry name" value="GGDEF"/>
    <property type="match status" value="1"/>
</dbReference>
<dbReference type="InterPro" id="IPR043128">
    <property type="entry name" value="Rev_trsase/Diguanyl_cyclase"/>
</dbReference>
<dbReference type="InterPro" id="IPR003607">
    <property type="entry name" value="HD/PDEase_dom"/>
</dbReference>
<dbReference type="SUPFAM" id="SSF55073">
    <property type="entry name" value="Nucleotide cyclase"/>
    <property type="match status" value="1"/>
</dbReference>
<evidence type="ECO:0000259" key="6">
    <source>
        <dbReference type="PROSITE" id="PS51832"/>
    </source>
</evidence>
<evidence type="ECO:0000256" key="3">
    <source>
        <dbReference type="PROSITE-ProRule" id="PRU00169"/>
    </source>
</evidence>
<dbReference type="Pfam" id="PF00990">
    <property type="entry name" value="GGDEF"/>
    <property type="match status" value="1"/>
</dbReference>
<reference evidence="7 8" key="1">
    <citation type="submission" date="2020-08" db="EMBL/GenBank/DDBJ databases">
        <title>Genome public.</title>
        <authorList>
            <person name="Liu C."/>
            <person name="Sun Q."/>
        </authorList>
    </citation>
    <scope>NUCLEOTIDE SEQUENCE [LARGE SCALE GENOMIC DNA]</scope>
    <source>
        <strain evidence="7 8">3_YM_SP_D4_24.mj</strain>
    </source>
</reference>
<evidence type="ECO:0000256" key="1">
    <source>
        <dbReference type="ARBA" id="ARBA00018672"/>
    </source>
</evidence>
<dbReference type="InterPro" id="IPR052020">
    <property type="entry name" value="Cyclic_di-GMP/3'3'-cGAMP_PDE"/>
</dbReference>
<dbReference type="PROSITE" id="PS50110">
    <property type="entry name" value="RESPONSE_REGULATORY"/>
    <property type="match status" value="1"/>
</dbReference>
<feature type="domain" description="Response regulatory" evidence="4">
    <location>
        <begin position="305"/>
        <end position="422"/>
    </location>
</feature>
<comment type="caution">
    <text evidence="7">The sequence shown here is derived from an EMBL/GenBank/DDBJ whole genome shotgun (WGS) entry which is preliminary data.</text>
</comment>
<dbReference type="Gene3D" id="3.40.50.2300">
    <property type="match status" value="1"/>
</dbReference>
<evidence type="ECO:0000256" key="2">
    <source>
        <dbReference type="ARBA" id="ARBA00024867"/>
    </source>
</evidence>
<feature type="domain" description="HD-GYP" evidence="6">
    <location>
        <begin position="442"/>
        <end position="650"/>
    </location>
</feature>
<dbReference type="InterPro" id="IPR011006">
    <property type="entry name" value="CheY-like_superfamily"/>
</dbReference>
<dbReference type="Gene3D" id="3.30.70.270">
    <property type="match status" value="1"/>
</dbReference>
<dbReference type="InterPro" id="IPR001789">
    <property type="entry name" value="Sig_transdc_resp-reg_receiver"/>
</dbReference>
<dbReference type="CDD" id="cd00077">
    <property type="entry name" value="HDc"/>
    <property type="match status" value="1"/>
</dbReference>
<dbReference type="Pfam" id="PF13487">
    <property type="entry name" value="HD_5"/>
    <property type="match status" value="1"/>
</dbReference>
<gene>
    <name evidence="7" type="ORF">H8712_06235</name>
</gene>
<organism evidence="7 8">
    <name type="scientific">Blautia stercoris</name>
    <dbReference type="NCBI Taxonomy" id="871664"/>
    <lineage>
        <taxon>Bacteria</taxon>
        <taxon>Bacillati</taxon>
        <taxon>Bacillota</taxon>
        <taxon>Clostridia</taxon>
        <taxon>Lachnospirales</taxon>
        <taxon>Lachnospiraceae</taxon>
        <taxon>Blautia</taxon>
    </lineage>
</organism>
<dbReference type="EMBL" id="JACRTP010000002">
    <property type="protein sequence ID" value="MBC8628215.1"/>
    <property type="molecule type" value="Genomic_DNA"/>
</dbReference>
<evidence type="ECO:0000313" key="7">
    <source>
        <dbReference type="EMBL" id="MBC8628215.1"/>
    </source>
</evidence>
<dbReference type="PROSITE" id="PS51832">
    <property type="entry name" value="HD_GYP"/>
    <property type="match status" value="1"/>
</dbReference>
<dbReference type="PROSITE" id="PS50887">
    <property type="entry name" value="GGDEF"/>
    <property type="match status" value="1"/>
</dbReference>
<comment type="function">
    <text evidence="2">May play the central regulatory role in sporulation. It may be an element of the effector pathway responsible for the activation of sporulation genes in response to nutritional stress. Spo0A may act in concert with spo0H (a sigma factor) to control the expression of some genes that are critical to the sporulation process.</text>
</comment>
<protein>
    <recommendedName>
        <fullName evidence="1">Stage 0 sporulation protein A homolog</fullName>
    </recommendedName>
</protein>
<keyword evidence="8" id="KW-1185">Reference proteome</keyword>
<evidence type="ECO:0000259" key="5">
    <source>
        <dbReference type="PROSITE" id="PS50887"/>
    </source>
</evidence>
<dbReference type="SUPFAM" id="SSF52172">
    <property type="entry name" value="CheY-like"/>
    <property type="match status" value="1"/>
</dbReference>
<name>A0ABR7PBM4_9FIRM</name>
<dbReference type="SMART" id="SM00448">
    <property type="entry name" value="REC"/>
    <property type="match status" value="1"/>
</dbReference>
<dbReference type="SMART" id="SM00267">
    <property type="entry name" value="GGDEF"/>
    <property type="match status" value="1"/>
</dbReference>
<dbReference type="PANTHER" id="PTHR45228">
    <property type="entry name" value="CYCLIC DI-GMP PHOSPHODIESTERASE TM_0186-RELATED"/>
    <property type="match status" value="1"/>
</dbReference>
<sequence length="686" mass="78558">MEPDYKMTMQEAKEETRQFKKIFTNVRLIDQMVLHRIEQEERMKFQDGHCNDFWNKNCPCENCVSLKAFEGKTQKTKLEFMDSDIYQVTARYVEIDGTPYVMEMFKCLDSTSLIDVAGQEKIVSKFARYNEKVYKDALTGAYNRRYFEEHIKKMTGSMGVAMIDLDDFKLYNDILGHNAGDAALETIGKIVQKSIGPDNILIRYGGDEFLLVVPNVKEDEFLKELQQIRDKIHDAKVPEYAQLQLSVSIGGVLSNDETIESAVCRADRLMYRAKNQKNMVVSENGKIGSDGVVREFVEEEQTKQQILIVDDSAMNRAILSEILKDDFEILEAENSEECLSLIEENGTGIALILLDIVMPGLDGFGVLEFMNKNRFIEDIPVIMISSESSNAHIRRAYELGVSDYISRPFDAMIVYQRVFNTMKLYAKQRRLTTLVTDQIYDKEKNNRMMISILSQIVEFRNGESGPHVLHINTLTGMILEKLEQKTDKYNLSWSEQQLITTASSLHDIGKIAIDEKILNKPGKLTKEEFEIMKTHTLIGASVLENLELYQNEQLVKIAYEICRWHHERYDGRGYPDGLKGDDIPISAQVVSLADVYDALTSKRVYKAAFSHKKAMEMILGGECGIFNPMLLECLVEIQDKIQEKLEKSVDKDSYLKKQTEELALFDISGIDNFFRGGVKRKAFLTM</sequence>
<dbReference type="SUPFAM" id="SSF109604">
    <property type="entry name" value="HD-domain/PDEase-like"/>
    <property type="match status" value="1"/>
</dbReference>
<feature type="modified residue" description="4-aspartylphosphate" evidence="3">
    <location>
        <position position="355"/>
    </location>
</feature>
<dbReference type="Gene3D" id="1.10.3210.10">
    <property type="entry name" value="Hypothetical protein af1432"/>
    <property type="match status" value="1"/>
</dbReference>
<dbReference type="InterPro" id="IPR029787">
    <property type="entry name" value="Nucleotide_cyclase"/>
</dbReference>
<dbReference type="RefSeq" id="WP_117455913.1">
    <property type="nucleotide sequence ID" value="NZ_JACRTP010000002.1"/>
</dbReference>
<dbReference type="InterPro" id="IPR000160">
    <property type="entry name" value="GGDEF_dom"/>
</dbReference>
<keyword evidence="3" id="KW-0597">Phosphoprotein</keyword>
<dbReference type="Pfam" id="PF00072">
    <property type="entry name" value="Response_reg"/>
    <property type="match status" value="1"/>
</dbReference>
<evidence type="ECO:0000259" key="4">
    <source>
        <dbReference type="PROSITE" id="PS50110"/>
    </source>
</evidence>
<proteinExistence type="predicted"/>
<dbReference type="CDD" id="cd01949">
    <property type="entry name" value="GGDEF"/>
    <property type="match status" value="1"/>
</dbReference>
<dbReference type="InterPro" id="IPR037522">
    <property type="entry name" value="HD_GYP_dom"/>
</dbReference>